<name>A0A3D5NFF1_9PROT</name>
<dbReference type="Pfam" id="PF01795">
    <property type="entry name" value="Methyltransf_5"/>
    <property type="match status" value="1"/>
</dbReference>
<evidence type="ECO:0000313" key="2">
    <source>
        <dbReference type="Proteomes" id="UP000264179"/>
    </source>
</evidence>
<proteinExistence type="predicted"/>
<gene>
    <name evidence="1" type="primary">mraW</name>
    <name evidence="1" type="ORF">DHR80_20075</name>
</gene>
<dbReference type="RefSeq" id="WP_277278905.1">
    <property type="nucleotide sequence ID" value="NZ_DPOP01000155.1"/>
</dbReference>
<reference evidence="1 2" key="1">
    <citation type="journal article" date="2018" name="Nat. Biotechnol.">
        <title>A standardized bacterial taxonomy based on genome phylogeny substantially revises the tree of life.</title>
        <authorList>
            <person name="Parks D.H."/>
            <person name="Chuvochina M."/>
            <person name="Waite D.W."/>
            <person name="Rinke C."/>
            <person name="Skarshewski A."/>
            <person name="Chaumeil P.A."/>
            <person name="Hugenholtz P."/>
        </authorList>
    </citation>
    <scope>NUCLEOTIDE SEQUENCE [LARGE SCALE GENOMIC DNA]</scope>
    <source>
        <strain evidence="1">UBA9881</strain>
    </source>
</reference>
<dbReference type="EMBL" id="DPOP01000155">
    <property type="protein sequence ID" value="HCW69452.1"/>
    <property type="molecule type" value="Genomic_DNA"/>
</dbReference>
<keyword evidence="1" id="KW-0489">Methyltransferase</keyword>
<evidence type="ECO:0000313" key="1">
    <source>
        <dbReference type="EMBL" id="HCW69452.1"/>
    </source>
</evidence>
<dbReference type="InterPro" id="IPR029063">
    <property type="entry name" value="SAM-dependent_MTases_sf"/>
</dbReference>
<dbReference type="Gene3D" id="3.40.50.150">
    <property type="entry name" value="Vaccinia Virus protein VP39"/>
    <property type="match status" value="1"/>
</dbReference>
<accession>A0A3D5NFF1</accession>
<organism evidence="1 2">
    <name type="scientific">Thalassospira lucentensis</name>
    <dbReference type="NCBI Taxonomy" id="168935"/>
    <lineage>
        <taxon>Bacteria</taxon>
        <taxon>Pseudomonadati</taxon>
        <taxon>Pseudomonadota</taxon>
        <taxon>Alphaproteobacteria</taxon>
        <taxon>Rhodospirillales</taxon>
        <taxon>Thalassospiraceae</taxon>
        <taxon>Thalassospira</taxon>
    </lineage>
</organism>
<comment type="caution">
    <text evidence="1">The sequence shown here is derived from an EMBL/GenBank/DDBJ whole genome shotgun (WGS) entry which is preliminary data.</text>
</comment>
<dbReference type="GO" id="GO:0008168">
    <property type="term" value="F:methyltransferase activity"/>
    <property type="evidence" value="ECO:0007669"/>
    <property type="project" value="UniProtKB-KW"/>
</dbReference>
<sequence>RLPGEPEVATPTFTTITRKAVTGQKDEIRANPRARSAKLRAVARNDQPATTAQGGKE</sequence>
<dbReference type="GO" id="GO:0032259">
    <property type="term" value="P:methylation"/>
    <property type="evidence" value="ECO:0007669"/>
    <property type="project" value="UniProtKB-KW"/>
</dbReference>
<protein>
    <submittedName>
        <fullName evidence="1">16S rRNA (Cytosine(1402)-N(4))-methyltransferase</fullName>
    </submittedName>
</protein>
<dbReference type="Proteomes" id="UP000264179">
    <property type="component" value="Unassembled WGS sequence"/>
</dbReference>
<dbReference type="AlphaFoldDB" id="A0A3D5NFF1"/>
<feature type="non-terminal residue" evidence="1">
    <location>
        <position position="1"/>
    </location>
</feature>
<dbReference type="InterPro" id="IPR002903">
    <property type="entry name" value="RsmH"/>
</dbReference>
<keyword evidence="1" id="KW-0808">Transferase</keyword>